<organism evidence="7 8">
    <name type="scientific">Mariniblastus fucicola</name>
    <dbReference type="NCBI Taxonomy" id="980251"/>
    <lineage>
        <taxon>Bacteria</taxon>
        <taxon>Pseudomonadati</taxon>
        <taxon>Planctomycetota</taxon>
        <taxon>Planctomycetia</taxon>
        <taxon>Pirellulales</taxon>
        <taxon>Pirellulaceae</taxon>
        <taxon>Mariniblastus</taxon>
    </lineage>
</organism>
<dbReference type="GO" id="GO:0043824">
    <property type="term" value="F:succinylglutamate-semialdehyde dehydrogenase activity"/>
    <property type="evidence" value="ECO:0007669"/>
    <property type="project" value="UniProtKB-EC"/>
</dbReference>
<dbReference type="Pfam" id="PF00171">
    <property type="entry name" value="Aldedh"/>
    <property type="match status" value="1"/>
</dbReference>
<dbReference type="KEGG" id="mff:MFFC18_10400"/>
<keyword evidence="2 5" id="KW-0560">Oxidoreductase</keyword>
<sequence>MLTSKTELRIGDQWISGSGSPIQSVSPIDESVVFETNEATADQVNAAFSAARDAFGSWWDQPLENRIAIVQKYAELVRESGDELAEIISAETGKILWEAKTEAGAVAGKVDVSIDALKTRRDTTSFEMGEVKAVTRFKPHGVVGVLGPFNFPAHLPNGHIVPALLAGNTIVFKPSEQTPAVGAWMMQKWIEAGLPNGVLNLVQGGRDVGQAICASKEIDGLFFTGSSGAGAALNKALAAEPGKILALEMGGNNPLIVTETSDMDTASYLTILSAFITAGQRCTCARRLILIDNDESKQFLNTLVEMTKKVTFGFSSDDPQPFIGTVISGAMGRHILETQEKLIARGGDPIVKMESHRGCDALISPGIIDVTEVSDREDEELFGPLLSVIRVPDFEAAITEANNTAYGLSAGILTDNADLYRQFIHQIRAGIVNWNRQTTGASGKLPFGGCGRSGNNRPSAYYAADYCSFPVASLESESLAMPEQLMQGLASLKG</sequence>
<dbReference type="FunFam" id="3.40.605.10:FF:000010">
    <property type="entry name" value="N-succinylglutamate 5-semialdehyde dehydrogenase"/>
    <property type="match status" value="1"/>
</dbReference>
<dbReference type="RefSeq" id="WP_075081801.1">
    <property type="nucleotide sequence ID" value="NZ_CP042912.1"/>
</dbReference>
<feature type="domain" description="Aldehyde dehydrogenase" evidence="6">
    <location>
        <begin position="14"/>
        <end position="465"/>
    </location>
</feature>
<evidence type="ECO:0000259" key="6">
    <source>
        <dbReference type="Pfam" id="PF00171"/>
    </source>
</evidence>
<name>A0A5B9P7K4_9BACT</name>
<evidence type="ECO:0000256" key="5">
    <source>
        <dbReference type="RuleBase" id="RU003345"/>
    </source>
</evidence>
<dbReference type="InterPro" id="IPR016160">
    <property type="entry name" value="Ald_DH_CS_CYS"/>
</dbReference>
<dbReference type="InterPro" id="IPR017649">
    <property type="entry name" value="SuccinylGlu_semiald_DH_AstD"/>
</dbReference>
<dbReference type="PROSITE" id="PS00070">
    <property type="entry name" value="ALDEHYDE_DEHYDR_CYS"/>
    <property type="match status" value="1"/>
</dbReference>
<keyword evidence="1" id="KW-0056">Arginine metabolism</keyword>
<evidence type="ECO:0000256" key="4">
    <source>
        <dbReference type="PROSITE-ProRule" id="PRU10007"/>
    </source>
</evidence>
<dbReference type="InterPro" id="IPR016161">
    <property type="entry name" value="Ald_DH/histidinol_DH"/>
</dbReference>
<dbReference type="EC" id="1.2.1.71" evidence="7"/>
<dbReference type="Proteomes" id="UP000322214">
    <property type="component" value="Chromosome"/>
</dbReference>
<dbReference type="STRING" id="980251.GCA_001642875_01900"/>
<evidence type="ECO:0000313" key="8">
    <source>
        <dbReference type="Proteomes" id="UP000322214"/>
    </source>
</evidence>
<dbReference type="Gene3D" id="3.40.605.10">
    <property type="entry name" value="Aldehyde Dehydrogenase, Chain A, domain 1"/>
    <property type="match status" value="1"/>
</dbReference>
<keyword evidence="8" id="KW-1185">Reference proteome</keyword>
<dbReference type="InterPro" id="IPR016163">
    <property type="entry name" value="Ald_DH_C"/>
</dbReference>
<dbReference type="GO" id="GO:0006527">
    <property type="term" value="P:L-arginine catabolic process"/>
    <property type="evidence" value="ECO:0007669"/>
    <property type="project" value="InterPro"/>
</dbReference>
<accession>A0A5B9P7K4</accession>
<dbReference type="InterPro" id="IPR029510">
    <property type="entry name" value="Ald_DH_CS_GLU"/>
</dbReference>
<keyword evidence="3" id="KW-0520">NAD</keyword>
<dbReference type="Gene3D" id="3.40.309.10">
    <property type="entry name" value="Aldehyde Dehydrogenase, Chain A, domain 2"/>
    <property type="match status" value="1"/>
</dbReference>
<dbReference type="InterPro" id="IPR016162">
    <property type="entry name" value="Ald_DH_N"/>
</dbReference>
<evidence type="ECO:0000256" key="3">
    <source>
        <dbReference type="ARBA" id="ARBA00023027"/>
    </source>
</evidence>
<protein>
    <submittedName>
        <fullName evidence="7">N-succinylglutamate 5-semialdehyde dehydrogenase</fullName>
        <ecNumber evidence="7">1.2.1.71</ecNumber>
    </submittedName>
</protein>
<dbReference type="PANTHER" id="PTHR11699">
    <property type="entry name" value="ALDEHYDE DEHYDROGENASE-RELATED"/>
    <property type="match status" value="1"/>
</dbReference>
<evidence type="ECO:0000256" key="2">
    <source>
        <dbReference type="ARBA" id="ARBA00023002"/>
    </source>
</evidence>
<evidence type="ECO:0000313" key="7">
    <source>
        <dbReference type="EMBL" id="QEG21185.1"/>
    </source>
</evidence>
<gene>
    <name evidence="7" type="primary">astD</name>
    <name evidence="7" type="ORF">MFFC18_10400</name>
</gene>
<dbReference type="OrthoDB" id="4503395at2"/>
<dbReference type="SUPFAM" id="SSF53720">
    <property type="entry name" value="ALDH-like"/>
    <property type="match status" value="1"/>
</dbReference>
<dbReference type="NCBIfam" id="TIGR03240">
    <property type="entry name" value="arg_catab_astD"/>
    <property type="match status" value="1"/>
</dbReference>
<dbReference type="EMBL" id="CP042912">
    <property type="protein sequence ID" value="QEG21185.1"/>
    <property type="molecule type" value="Genomic_DNA"/>
</dbReference>
<dbReference type="NCBIfam" id="NF006992">
    <property type="entry name" value="PRK09457.1"/>
    <property type="match status" value="1"/>
</dbReference>
<dbReference type="AlphaFoldDB" id="A0A5B9P7K4"/>
<reference evidence="7 8" key="1">
    <citation type="submission" date="2019-08" db="EMBL/GenBank/DDBJ databases">
        <title>Deep-cultivation of Planctomycetes and their phenomic and genomic characterization uncovers novel biology.</title>
        <authorList>
            <person name="Wiegand S."/>
            <person name="Jogler M."/>
            <person name="Boedeker C."/>
            <person name="Pinto D."/>
            <person name="Vollmers J."/>
            <person name="Rivas-Marin E."/>
            <person name="Kohn T."/>
            <person name="Peeters S.H."/>
            <person name="Heuer A."/>
            <person name="Rast P."/>
            <person name="Oberbeckmann S."/>
            <person name="Bunk B."/>
            <person name="Jeske O."/>
            <person name="Meyerdierks A."/>
            <person name="Storesund J.E."/>
            <person name="Kallscheuer N."/>
            <person name="Luecker S."/>
            <person name="Lage O.M."/>
            <person name="Pohl T."/>
            <person name="Merkel B.J."/>
            <person name="Hornburger P."/>
            <person name="Mueller R.-W."/>
            <person name="Bruemmer F."/>
            <person name="Labrenz M."/>
            <person name="Spormann A.M."/>
            <person name="Op den Camp H."/>
            <person name="Overmann J."/>
            <person name="Amann R."/>
            <person name="Jetten M.S.M."/>
            <person name="Mascher T."/>
            <person name="Medema M.H."/>
            <person name="Devos D.P."/>
            <person name="Kaster A.-K."/>
            <person name="Ovreas L."/>
            <person name="Rohde M."/>
            <person name="Galperin M.Y."/>
            <person name="Jogler C."/>
        </authorList>
    </citation>
    <scope>NUCLEOTIDE SEQUENCE [LARGE SCALE GENOMIC DNA]</scope>
    <source>
        <strain evidence="7 8">FC18</strain>
    </source>
</reference>
<dbReference type="InterPro" id="IPR015590">
    <property type="entry name" value="Aldehyde_DH_dom"/>
</dbReference>
<dbReference type="CDD" id="cd07095">
    <property type="entry name" value="ALDH_SGSD_AstD"/>
    <property type="match status" value="1"/>
</dbReference>
<feature type="active site" evidence="4">
    <location>
        <position position="248"/>
    </location>
</feature>
<evidence type="ECO:0000256" key="1">
    <source>
        <dbReference type="ARBA" id="ARBA00022503"/>
    </source>
</evidence>
<dbReference type="PROSITE" id="PS00687">
    <property type="entry name" value="ALDEHYDE_DEHYDR_GLU"/>
    <property type="match status" value="1"/>
</dbReference>
<proteinExistence type="inferred from homology"/>
<comment type="similarity">
    <text evidence="5">Belongs to the aldehyde dehydrogenase family.</text>
</comment>